<dbReference type="RefSeq" id="WP_072284736.1">
    <property type="nucleotide sequence ID" value="NZ_CP015519.1"/>
</dbReference>
<organism evidence="2 3">
    <name type="scientific">Syntrophotalea acetylenivorans</name>
    <dbReference type="NCBI Taxonomy" id="1842532"/>
    <lineage>
        <taxon>Bacteria</taxon>
        <taxon>Pseudomonadati</taxon>
        <taxon>Thermodesulfobacteriota</taxon>
        <taxon>Desulfuromonadia</taxon>
        <taxon>Desulfuromonadales</taxon>
        <taxon>Syntrophotaleaceae</taxon>
        <taxon>Syntrophotalea</taxon>
    </lineage>
</organism>
<dbReference type="EMBL" id="CP015519">
    <property type="protein sequence ID" value="APG28712.1"/>
    <property type="molecule type" value="Genomic_DNA"/>
</dbReference>
<sequence>MPMYEYQCEECGLVFEARQKFSDDPLTECKSCGGAVNKLISQTAFALKGSGWYQQGYSKPAAKPSCSSAAAGKGCGGCPKAANE</sequence>
<protein>
    <submittedName>
        <fullName evidence="2">Transcriptional regulator</fullName>
    </submittedName>
</protein>
<reference evidence="2 3" key="1">
    <citation type="journal article" date="2017" name="Genome Announc.">
        <title>Complete Genome Sequences of Two Acetylene-Fermenting Pelobacter acetylenicus Strains.</title>
        <authorList>
            <person name="Sutton J.M."/>
            <person name="Baesman S.M."/>
            <person name="Fierst J.L."/>
            <person name="Poret-Peterson A.T."/>
            <person name="Oremland R.S."/>
            <person name="Dunlap D.S."/>
            <person name="Akob D.M."/>
        </authorList>
    </citation>
    <scope>NUCLEOTIDE SEQUENCE [LARGE SCALE GENOMIC DNA]</scope>
    <source>
        <strain evidence="2 3">SFB93</strain>
    </source>
</reference>
<dbReference type="Pfam" id="PF09723">
    <property type="entry name" value="Zn_ribbon_8"/>
    <property type="match status" value="1"/>
</dbReference>
<feature type="domain" description="Putative regulatory protein FmdB zinc ribbon" evidence="1">
    <location>
        <begin position="1"/>
        <end position="41"/>
    </location>
</feature>
<dbReference type="PANTHER" id="PTHR34404">
    <property type="entry name" value="REGULATORY PROTEIN, FMDB FAMILY"/>
    <property type="match status" value="1"/>
</dbReference>
<evidence type="ECO:0000313" key="3">
    <source>
        <dbReference type="Proteomes" id="UP000182517"/>
    </source>
</evidence>
<name>A0A1L3GS02_9BACT</name>
<dbReference type="InterPro" id="IPR013429">
    <property type="entry name" value="Regulatory_FmdB_Zinc_ribbon"/>
</dbReference>
<accession>A0A1L3GS02</accession>
<gene>
    <name evidence="2" type="ORF">A7E78_13245</name>
</gene>
<dbReference type="STRING" id="1842532.A7E78_13245"/>
<dbReference type="OrthoDB" id="9813321at2"/>
<dbReference type="KEGG" id="pef:A7E78_13245"/>
<dbReference type="SMART" id="SM00834">
    <property type="entry name" value="CxxC_CXXC_SSSS"/>
    <property type="match status" value="1"/>
</dbReference>
<dbReference type="NCBIfam" id="TIGR02605">
    <property type="entry name" value="CxxC_CxxC_SSSS"/>
    <property type="match status" value="1"/>
</dbReference>
<evidence type="ECO:0000259" key="1">
    <source>
        <dbReference type="SMART" id="SM00834"/>
    </source>
</evidence>
<dbReference type="AlphaFoldDB" id="A0A1L3GS02"/>
<dbReference type="Proteomes" id="UP000182517">
    <property type="component" value="Chromosome"/>
</dbReference>
<dbReference type="PANTHER" id="PTHR34404:SF2">
    <property type="entry name" value="CONSERVED SERINE RICH PROTEIN"/>
    <property type="match status" value="1"/>
</dbReference>
<evidence type="ECO:0000313" key="2">
    <source>
        <dbReference type="EMBL" id="APG28712.1"/>
    </source>
</evidence>
<proteinExistence type="predicted"/>
<keyword evidence="3" id="KW-1185">Reference proteome</keyword>